<evidence type="ECO:0000313" key="2">
    <source>
        <dbReference type="EMBL" id="MBA0716513.1"/>
    </source>
</evidence>
<evidence type="ECO:0000256" key="1">
    <source>
        <dbReference type="SAM" id="Phobius"/>
    </source>
</evidence>
<gene>
    <name evidence="2" type="ORF">Golax_015339</name>
</gene>
<keyword evidence="1" id="KW-0812">Transmembrane</keyword>
<dbReference type="EMBL" id="JABEZV010000007">
    <property type="protein sequence ID" value="MBA0716513.1"/>
    <property type="molecule type" value="Genomic_DNA"/>
</dbReference>
<feature type="transmembrane region" description="Helical" evidence="1">
    <location>
        <begin position="26"/>
        <end position="45"/>
    </location>
</feature>
<comment type="caution">
    <text evidence="2">The sequence shown here is derived from an EMBL/GenBank/DDBJ whole genome shotgun (WGS) entry which is preliminary data.</text>
</comment>
<dbReference type="Proteomes" id="UP000593574">
    <property type="component" value="Unassembled WGS sequence"/>
</dbReference>
<dbReference type="AlphaFoldDB" id="A0A7J8ZXI9"/>
<keyword evidence="1" id="KW-0472">Membrane</keyword>
<accession>A0A7J8ZXI9</accession>
<name>A0A7J8ZXI9_9ROSI</name>
<protein>
    <submittedName>
        <fullName evidence="2">Uncharacterized protein</fullName>
    </submittedName>
</protein>
<keyword evidence="3" id="KW-1185">Reference proteome</keyword>
<keyword evidence="1" id="KW-1133">Transmembrane helix</keyword>
<sequence>MVQASSVRHVLVFTYMKNVLNCHMRYNTLFILTILLTSILQLVGVTS</sequence>
<reference evidence="2 3" key="1">
    <citation type="journal article" date="2019" name="Genome Biol. Evol.">
        <title>Insights into the evolution of the New World diploid cottons (Gossypium, subgenus Houzingenia) based on genome sequencing.</title>
        <authorList>
            <person name="Grover C.E."/>
            <person name="Arick M.A. 2nd"/>
            <person name="Thrash A."/>
            <person name="Conover J.L."/>
            <person name="Sanders W.S."/>
            <person name="Peterson D.G."/>
            <person name="Frelichowski J.E."/>
            <person name="Scheffler J.A."/>
            <person name="Scheffler B.E."/>
            <person name="Wendel J.F."/>
        </authorList>
    </citation>
    <scope>NUCLEOTIDE SEQUENCE [LARGE SCALE GENOMIC DNA]</scope>
    <source>
        <strain evidence="2">4</strain>
        <tissue evidence="2">Leaf</tissue>
    </source>
</reference>
<evidence type="ECO:0000313" key="3">
    <source>
        <dbReference type="Proteomes" id="UP000593574"/>
    </source>
</evidence>
<proteinExistence type="predicted"/>
<organism evidence="2 3">
    <name type="scientific">Gossypium laxum</name>
    <dbReference type="NCBI Taxonomy" id="34288"/>
    <lineage>
        <taxon>Eukaryota</taxon>
        <taxon>Viridiplantae</taxon>
        <taxon>Streptophyta</taxon>
        <taxon>Embryophyta</taxon>
        <taxon>Tracheophyta</taxon>
        <taxon>Spermatophyta</taxon>
        <taxon>Magnoliopsida</taxon>
        <taxon>eudicotyledons</taxon>
        <taxon>Gunneridae</taxon>
        <taxon>Pentapetalae</taxon>
        <taxon>rosids</taxon>
        <taxon>malvids</taxon>
        <taxon>Malvales</taxon>
        <taxon>Malvaceae</taxon>
        <taxon>Malvoideae</taxon>
        <taxon>Gossypium</taxon>
    </lineage>
</organism>